<dbReference type="InterPro" id="IPR041522">
    <property type="entry name" value="CdaR_GGDEF"/>
</dbReference>
<dbReference type="AlphaFoldDB" id="A0A5B1BNK5"/>
<dbReference type="Pfam" id="PF13556">
    <property type="entry name" value="HTH_30"/>
    <property type="match status" value="1"/>
</dbReference>
<dbReference type="PANTHER" id="PTHR33744">
    <property type="entry name" value="CARBOHYDRATE DIACID REGULATOR"/>
    <property type="match status" value="1"/>
</dbReference>
<dbReference type="InterPro" id="IPR051448">
    <property type="entry name" value="CdaR-like_regulators"/>
</dbReference>
<proteinExistence type="inferred from homology"/>
<comment type="similarity">
    <text evidence="1">Belongs to the CdaR family.</text>
</comment>
<keyword evidence="5" id="KW-1185">Reference proteome</keyword>
<dbReference type="PANTHER" id="PTHR33744:SF1">
    <property type="entry name" value="DNA-BINDING TRANSCRIPTIONAL ACTIVATOR ADER"/>
    <property type="match status" value="1"/>
</dbReference>
<name>A0A5B1BNK5_MYCSI</name>
<reference evidence="4 5" key="1">
    <citation type="submission" date="2019-09" db="EMBL/GenBank/DDBJ databases">
        <title>Report of infection by Mycobacterium simiae a patient suffering from pulmonary tuberculosis.</title>
        <authorList>
            <person name="Mohanty P.S."/>
            <person name="Bansal A.K."/>
            <person name="Singh H."/>
            <person name="Sharma S."/>
            <person name="Patil S.A."/>
            <person name="Upadhaya P."/>
            <person name="Singh P.K."/>
            <person name="Kumar D."/>
            <person name="Kumar S."/>
            <person name="Singh R.K."/>
            <person name="Chaudhary B."/>
        </authorList>
    </citation>
    <scope>NUCLEOTIDE SEQUENCE [LARGE SCALE GENOMIC DNA]</scope>
    <source>
        <strain evidence="4 5">JAL-560-SIM</strain>
    </source>
</reference>
<feature type="domain" description="CdaR GGDEF-like" evidence="3">
    <location>
        <begin position="308"/>
        <end position="439"/>
    </location>
</feature>
<organism evidence="4 5">
    <name type="scientific">Mycobacterium simiae</name>
    <name type="common">Mycobacterium habana</name>
    <dbReference type="NCBI Taxonomy" id="1784"/>
    <lineage>
        <taxon>Bacteria</taxon>
        <taxon>Bacillati</taxon>
        <taxon>Actinomycetota</taxon>
        <taxon>Actinomycetes</taxon>
        <taxon>Mycobacteriales</taxon>
        <taxon>Mycobacteriaceae</taxon>
        <taxon>Mycobacterium</taxon>
        <taxon>Mycobacterium simiae complex</taxon>
    </lineage>
</organism>
<dbReference type="EMBL" id="VTZN01000063">
    <property type="protein sequence ID" value="KAA1249986.1"/>
    <property type="molecule type" value="Genomic_DNA"/>
</dbReference>
<accession>A0A5B1BNK5</accession>
<dbReference type="InterPro" id="IPR025736">
    <property type="entry name" value="PucR_C-HTH_dom"/>
</dbReference>
<feature type="domain" description="PucR C-terminal helix-turn-helix" evidence="2">
    <location>
        <begin position="488"/>
        <end position="546"/>
    </location>
</feature>
<dbReference type="InterPro" id="IPR042070">
    <property type="entry name" value="PucR_C-HTH_sf"/>
</dbReference>
<sequence>MSAPITHYPAASIDTRGLTIRELLDEPLISGARVLVGVDRLDRELTWLLPLAEVPTWSEPLDAVALYARPEALLAGRAALSPPATAGAAALLVDGPTPSTLAQSELPKELVVIEMATRIGFGPLNRLLAERTLNHELHVMRYAMQVRASLAELFHRGAGLQILTREVCHLARNPAMVLNAQGDLVAHSGLGAHDLDALSKSVPRALATGVPAAQRSAKHHSRLDRVAGPDGSVWTCIAGQVNLGKTAQGWLAILIPLTILGARNLALHRVLAEQAAAIIGSEMLRQHSVDEAEERARGDFIEALVHGSFASDHELQTRADHHELDVNSSYGVFVAHGVMPQPAHNPAAGMLRLARYAASIGAQPSLRADATVIGDVIVVLRSLRHADDAAQEGAMREFAQAMCEALEQRCGAAVAVTYGRAAHGARKICNSYRQARITLGIARQLGRTGATSYHDLRSFTVLAELADTEHGQQLIQQFVEPLRSGPNLLETVTGYLTHGGNVCLAARALNVHRNTMLAKLDRITRIIDLDIREPENQFTIWLAIRLSMLARARTIAHQEATFGPIATDTHPAKVGTHPNAVRVAGSTDLPLQVNT</sequence>
<dbReference type="Gene3D" id="1.10.10.2840">
    <property type="entry name" value="PucR C-terminal helix-turn-helix domain"/>
    <property type="match status" value="1"/>
</dbReference>
<dbReference type="OrthoDB" id="8026818at2"/>
<evidence type="ECO:0000259" key="3">
    <source>
        <dbReference type="Pfam" id="PF17853"/>
    </source>
</evidence>
<dbReference type="Pfam" id="PF17853">
    <property type="entry name" value="GGDEF_2"/>
    <property type="match status" value="1"/>
</dbReference>
<evidence type="ECO:0000313" key="5">
    <source>
        <dbReference type="Proteomes" id="UP000324701"/>
    </source>
</evidence>
<dbReference type="Proteomes" id="UP000324701">
    <property type="component" value="Unassembled WGS sequence"/>
</dbReference>
<protein>
    <submittedName>
        <fullName evidence="4">PucR family transcriptional regulator</fullName>
    </submittedName>
</protein>
<evidence type="ECO:0000313" key="4">
    <source>
        <dbReference type="EMBL" id="KAA1249986.1"/>
    </source>
</evidence>
<gene>
    <name evidence="4" type="ORF">F0Q45_12140</name>
</gene>
<dbReference type="RefSeq" id="WP_149654192.1">
    <property type="nucleotide sequence ID" value="NZ_VTZN01000063.1"/>
</dbReference>
<comment type="caution">
    <text evidence="4">The sequence shown here is derived from an EMBL/GenBank/DDBJ whole genome shotgun (WGS) entry which is preliminary data.</text>
</comment>
<evidence type="ECO:0000259" key="2">
    <source>
        <dbReference type="Pfam" id="PF13556"/>
    </source>
</evidence>
<evidence type="ECO:0000256" key="1">
    <source>
        <dbReference type="ARBA" id="ARBA00006754"/>
    </source>
</evidence>